<gene>
    <name evidence="1" type="ORF">SPHINGO391_470031</name>
</gene>
<dbReference type="EMBL" id="CABVLI010000042">
    <property type="protein sequence ID" value="VVT20132.1"/>
    <property type="molecule type" value="Genomic_DNA"/>
</dbReference>
<dbReference type="RefSeq" id="WP_151991219.1">
    <property type="nucleotide sequence ID" value="NZ_LR701528.1"/>
</dbReference>
<dbReference type="AlphaFoldDB" id="A0A5E7ZN91"/>
<proteinExistence type="predicted"/>
<evidence type="ECO:0000313" key="1">
    <source>
        <dbReference type="EMBL" id="VVT20132.1"/>
    </source>
</evidence>
<reference evidence="1 2" key="1">
    <citation type="submission" date="2019-09" db="EMBL/GenBank/DDBJ databases">
        <authorList>
            <person name="Dittami M. S."/>
        </authorList>
    </citation>
    <scope>NUCLEOTIDE SEQUENCE [LARGE SCALE GENOMIC DNA]</scope>
    <source>
        <strain evidence="1">SPHINGO391</strain>
    </source>
</reference>
<accession>A0A5E7ZN91</accession>
<sequence>MLAAALILGLAGQTEPFAGELKERLASPIDATLTTTKRPYDLEVCLADAITMLGIPTVLRDGPDNLVIGAASANVFNATVSVIRTGEGSQILIRVKGKGFNDRVTSRVRQCL</sequence>
<evidence type="ECO:0000313" key="2">
    <source>
        <dbReference type="Proteomes" id="UP000326857"/>
    </source>
</evidence>
<protein>
    <submittedName>
        <fullName evidence="1">Uncharacterized protein</fullName>
    </submittedName>
</protein>
<organism evidence="1 2">
    <name type="scientific">Sphingomonas aurantiaca</name>
    <dbReference type="NCBI Taxonomy" id="185949"/>
    <lineage>
        <taxon>Bacteria</taxon>
        <taxon>Pseudomonadati</taxon>
        <taxon>Pseudomonadota</taxon>
        <taxon>Alphaproteobacteria</taxon>
        <taxon>Sphingomonadales</taxon>
        <taxon>Sphingomonadaceae</taxon>
        <taxon>Sphingomonas</taxon>
    </lineage>
</organism>
<name>A0A5E7ZN91_9SPHN</name>
<dbReference type="Proteomes" id="UP000326857">
    <property type="component" value="Unassembled WGS sequence"/>
</dbReference>